<proteinExistence type="predicted"/>
<dbReference type="InterPro" id="IPR013096">
    <property type="entry name" value="Cupin_2"/>
</dbReference>
<dbReference type="InterPro" id="IPR014710">
    <property type="entry name" value="RmlC-like_jellyroll"/>
</dbReference>
<dbReference type="Proteomes" id="UP001156903">
    <property type="component" value="Unassembled WGS sequence"/>
</dbReference>
<comment type="caution">
    <text evidence="2">The sequence shown here is derived from an EMBL/GenBank/DDBJ whole genome shotgun (WGS) entry which is preliminary data.</text>
</comment>
<dbReference type="PANTHER" id="PTHR43346">
    <property type="entry name" value="LIGAND BINDING DOMAIN PROTEIN, PUTATIVE (AFU_ORTHOLOGUE AFUA_6G14370)-RELATED"/>
    <property type="match status" value="1"/>
</dbReference>
<evidence type="ECO:0000259" key="1">
    <source>
        <dbReference type="Pfam" id="PF07883"/>
    </source>
</evidence>
<dbReference type="EMBL" id="BSPB01000027">
    <property type="protein sequence ID" value="GLS15512.1"/>
    <property type="molecule type" value="Genomic_DNA"/>
</dbReference>
<keyword evidence="3" id="KW-1185">Reference proteome</keyword>
<reference evidence="3" key="1">
    <citation type="journal article" date="2019" name="Int. J. Syst. Evol. Microbiol.">
        <title>The Global Catalogue of Microorganisms (GCM) 10K type strain sequencing project: providing services to taxonomists for standard genome sequencing and annotation.</title>
        <authorList>
            <consortium name="The Broad Institute Genomics Platform"/>
            <consortium name="The Broad Institute Genome Sequencing Center for Infectious Disease"/>
            <person name="Wu L."/>
            <person name="Ma J."/>
        </authorList>
    </citation>
    <scope>NUCLEOTIDE SEQUENCE [LARGE SCALE GENOMIC DNA]</scope>
    <source>
        <strain evidence="3">NBRC 109341</strain>
    </source>
</reference>
<dbReference type="InterPro" id="IPR011051">
    <property type="entry name" value="RmlC_Cupin_sf"/>
</dbReference>
<dbReference type="Gene3D" id="2.60.120.10">
    <property type="entry name" value="Jelly Rolls"/>
    <property type="match status" value="1"/>
</dbReference>
<evidence type="ECO:0000313" key="3">
    <source>
        <dbReference type="Proteomes" id="UP001156903"/>
    </source>
</evidence>
<feature type="domain" description="Cupin type-2" evidence="1">
    <location>
        <begin position="107"/>
        <end position="176"/>
    </location>
</feature>
<name>A0ABQ6C5A9_9BURK</name>
<dbReference type="CDD" id="cd02225">
    <property type="entry name" value="cupin_PA3510-like"/>
    <property type="match status" value="1"/>
</dbReference>
<protein>
    <submittedName>
        <fullName evidence="2">Cupin</fullName>
    </submittedName>
</protein>
<evidence type="ECO:0000313" key="2">
    <source>
        <dbReference type="EMBL" id="GLS15512.1"/>
    </source>
</evidence>
<dbReference type="Pfam" id="PF07883">
    <property type="entry name" value="Cupin_2"/>
    <property type="match status" value="1"/>
</dbReference>
<accession>A0ABQ6C5A9</accession>
<sequence length="201" mass="22577">MNAPIPSQTLAANEPQFNERGLMDARIPPEAEIQAGMMQQPGQSFAEWMESRVARKSTRRYDWDALKFQADYDPKYRRAQMRYVGTGGTGVAKDMNTVPSAHFTFSTMVIPAGNIGPSHIHYDVEEIFFVMRGQMKVVCEKDGQKWEAVIGERDLISVPPGVYREEHNIGDEDALMCVMLGSPKPITPTYPPDSPLAKIKR</sequence>
<dbReference type="InterPro" id="IPR052538">
    <property type="entry name" value="Flavonoid_dioxygenase-like"/>
</dbReference>
<gene>
    <name evidence="2" type="ORF">GCM10007935_29480</name>
</gene>
<dbReference type="PANTHER" id="PTHR43346:SF1">
    <property type="entry name" value="QUERCETIN 2,3-DIOXYGENASE-RELATED"/>
    <property type="match status" value="1"/>
</dbReference>
<dbReference type="SUPFAM" id="SSF51182">
    <property type="entry name" value="RmlC-like cupins"/>
    <property type="match status" value="1"/>
</dbReference>
<organism evidence="2 3">
    <name type="scientific">Hydrogenophaga electricum</name>
    <dbReference type="NCBI Taxonomy" id="1230953"/>
    <lineage>
        <taxon>Bacteria</taxon>
        <taxon>Pseudomonadati</taxon>
        <taxon>Pseudomonadota</taxon>
        <taxon>Betaproteobacteria</taxon>
        <taxon>Burkholderiales</taxon>
        <taxon>Comamonadaceae</taxon>
        <taxon>Hydrogenophaga</taxon>
    </lineage>
</organism>